<dbReference type="EMBL" id="CATQJL010000223">
    <property type="protein sequence ID" value="CAJ0598896.1"/>
    <property type="molecule type" value="Genomic_DNA"/>
</dbReference>
<protein>
    <submittedName>
        <fullName evidence="1">Uncharacterized protein</fullName>
    </submittedName>
</protein>
<dbReference type="AlphaFoldDB" id="A0AA36M5N4"/>
<keyword evidence="2" id="KW-1185">Reference proteome</keyword>
<sequence>MAMRIITMDLTVVVTHFFVRHWHRMASSSALTAEVITIFGLSNQIEALPQSLARIVIYQYDL</sequence>
<evidence type="ECO:0000313" key="2">
    <source>
        <dbReference type="Proteomes" id="UP001176961"/>
    </source>
</evidence>
<proteinExistence type="predicted"/>
<gene>
    <name evidence="1" type="ORF">CYNAS_LOCUS10879</name>
</gene>
<evidence type="ECO:0000313" key="1">
    <source>
        <dbReference type="EMBL" id="CAJ0598896.1"/>
    </source>
</evidence>
<dbReference type="Proteomes" id="UP001176961">
    <property type="component" value="Unassembled WGS sequence"/>
</dbReference>
<comment type="caution">
    <text evidence="1">The sequence shown here is derived from an EMBL/GenBank/DDBJ whole genome shotgun (WGS) entry which is preliminary data.</text>
</comment>
<accession>A0AA36M5N4</accession>
<reference evidence="1" key="1">
    <citation type="submission" date="2023-07" db="EMBL/GenBank/DDBJ databases">
        <authorList>
            <consortium name="CYATHOMIX"/>
        </authorList>
    </citation>
    <scope>NUCLEOTIDE SEQUENCE</scope>
    <source>
        <strain evidence="1">N/A</strain>
    </source>
</reference>
<organism evidence="1 2">
    <name type="scientific">Cylicocyclus nassatus</name>
    <name type="common">Nematode worm</name>
    <dbReference type="NCBI Taxonomy" id="53992"/>
    <lineage>
        <taxon>Eukaryota</taxon>
        <taxon>Metazoa</taxon>
        <taxon>Ecdysozoa</taxon>
        <taxon>Nematoda</taxon>
        <taxon>Chromadorea</taxon>
        <taxon>Rhabditida</taxon>
        <taxon>Rhabditina</taxon>
        <taxon>Rhabditomorpha</taxon>
        <taxon>Strongyloidea</taxon>
        <taxon>Strongylidae</taxon>
        <taxon>Cylicocyclus</taxon>
    </lineage>
</organism>
<name>A0AA36M5N4_CYLNA</name>